<evidence type="ECO:0000313" key="3">
    <source>
        <dbReference type="EMBL" id="VAZ92500.1"/>
    </source>
</evidence>
<dbReference type="InterPro" id="IPR016181">
    <property type="entry name" value="Acyl_CoA_acyltransferase"/>
</dbReference>
<dbReference type="InterPro" id="IPR051908">
    <property type="entry name" value="Ribosomal_N-acetyltransferase"/>
</dbReference>
<organism evidence="2 5">
    <name type="scientific">Mycobacterium persicum</name>
    <dbReference type="NCBI Taxonomy" id="1487726"/>
    <lineage>
        <taxon>Bacteria</taxon>
        <taxon>Bacillati</taxon>
        <taxon>Actinomycetota</taxon>
        <taxon>Actinomycetes</taxon>
        <taxon>Mycobacteriales</taxon>
        <taxon>Mycobacteriaceae</taxon>
        <taxon>Mycobacterium</taxon>
    </lineage>
</organism>
<dbReference type="EMBL" id="UPHM01000048">
    <property type="protein sequence ID" value="VAZ92500.1"/>
    <property type="molecule type" value="Genomic_DNA"/>
</dbReference>
<gene>
    <name evidence="2" type="primary">rimL</name>
    <name evidence="2" type="ORF">LAUMK42_02288</name>
    <name evidence="3" type="ORF">LAUMK4_02111</name>
</gene>
<evidence type="ECO:0000313" key="2">
    <source>
        <dbReference type="EMBL" id="VAZ83471.1"/>
    </source>
</evidence>
<dbReference type="GO" id="GO:0008999">
    <property type="term" value="F:protein-N-terminal-alanine acetyltransferase activity"/>
    <property type="evidence" value="ECO:0007669"/>
    <property type="project" value="TreeGrafter"/>
</dbReference>
<feature type="domain" description="N-acetyltransferase" evidence="1">
    <location>
        <begin position="17"/>
        <end position="182"/>
    </location>
</feature>
<dbReference type="SUPFAM" id="SSF55729">
    <property type="entry name" value="Acyl-CoA N-acyltransferases (Nat)"/>
    <property type="match status" value="1"/>
</dbReference>
<dbReference type="PROSITE" id="PS51186">
    <property type="entry name" value="GNAT"/>
    <property type="match status" value="1"/>
</dbReference>
<evidence type="ECO:0000313" key="5">
    <source>
        <dbReference type="Proteomes" id="UP000279331"/>
    </source>
</evidence>
<evidence type="ECO:0000259" key="1">
    <source>
        <dbReference type="PROSITE" id="PS51186"/>
    </source>
</evidence>
<dbReference type="Proteomes" id="UP000271464">
    <property type="component" value="Unassembled WGS sequence"/>
</dbReference>
<dbReference type="AlphaFoldDB" id="A0AB38USE7"/>
<comment type="caution">
    <text evidence="2">The sequence shown here is derived from an EMBL/GenBank/DDBJ whole genome shotgun (WGS) entry which is preliminary data.</text>
</comment>
<dbReference type="GO" id="GO:1990189">
    <property type="term" value="F:protein N-terminal-serine acetyltransferase activity"/>
    <property type="evidence" value="ECO:0007669"/>
    <property type="project" value="TreeGrafter"/>
</dbReference>
<keyword evidence="2" id="KW-0808">Transferase</keyword>
<keyword evidence="2" id="KW-0012">Acyltransferase</keyword>
<reference evidence="4 5" key="1">
    <citation type="submission" date="2018-09" db="EMBL/GenBank/DDBJ databases">
        <authorList>
            <person name="Tagini F."/>
        </authorList>
    </citation>
    <scope>NUCLEOTIDE SEQUENCE [LARGE SCALE GENOMIC DNA]</scope>
    <source>
        <strain evidence="3 4">MK4</strain>
        <strain evidence="2 5">MK42</strain>
    </source>
</reference>
<dbReference type="Gene3D" id="3.40.630.30">
    <property type="match status" value="1"/>
</dbReference>
<dbReference type="Proteomes" id="UP000279331">
    <property type="component" value="Unassembled WGS sequence"/>
</dbReference>
<sequence>MRAVARFPPEYLEGARLLLRPPVLDDAEALFDGIAGDSEVTRYLLWSPHPDVDETRRVITEHFNADGGERTWLLVLRDSGDIVGLISCRSRVRHSVEIGYCLGRRWWGAGLMSEALGVLLGELAADPCVYRVWATCHVDNTRSAGLLRRAGFVLEGRLRRHSVYPTIGPEPHDSLLYAKILR</sequence>
<dbReference type="EMBL" id="UPHL01000057">
    <property type="protein sequence ID" value="VAZ83471.1"/>
    <property type="molecule type" value="Genomic_DNA"/>
</dbReference>
<dbReference type="InterPro" id="IPR000182">
    <property type="entry name" value="GNAT_dom"/>
</dbReference>
<dbReference type="EC" id="2.3.1.-" evidence="2"/>
<protein>
    <submittedName>
        <fullName evidence="2">Ribosomal-protein-serine acetyltransferase</fullName>
        <ecNumber evidence="2">2.3.1.-</ecNumber>
    </submittedName>
</protein>
<name>A0AB38USE7_9MYCO</name>
<proteinExistence type="predicted"/>
<evidence type="ECO:0000313" key="4">
    <source>
        <dbReference type="Proteomes" id="UP000271464"/>
    </source>
</evidence>
<keyword evidence="4" id="KW-1185">Reference proteome</keyword>
<dbReference type="PANTHER" id="PTHR43441">
    <property type="entry name" value="RIBOSOMAL-PROTEIN-SERINE ACETYLTRANSFERASE"/>
    <property type="match status" value="1"/>
</dbReference>
<dbReference type="GO" id="GO:0005737">
    <property type="term" value="C:cytoplasm"/>
    <property type="evidence" value="ECO:0007669"/>
    <property type="project" value="TreeGrafter"/>
</dbReference>
<dbReference type="Pfam" id="PF13302">
    <property type="entry name" value="Acetyltransf_3"/>
    <property type="match status" value="1"/>
</dbReference>
<dbReference type="PANTHER" id="PTHR43441:SF11">
    <property type="entry name" value="RIBOSOMAL-PROTEIN-SERINE ACETYLTRANSFERASE"/>
    <property type="match status" value="1"/>
</dbReference>
<accession>A0AB38USE7</accession>